<accession>A0A507CJ91</accession>
<evidence type="ECO:0000256" key="1">
    <source>
        <dbReference type="SAM" id="MobiDB-lite"/>
    </source>
</evidence>
<organism evidence="2 3">
    <name type="scientific">Synchytrium endobioticum</name>
    <dbReference type="NCBI Taxonomy" id="286115"/>
    <lineage>
        <taxon>Eukaryota</taxon>
        <taxon>Fungi</taxon>
        <taxon>Fungi incertae sedis</taxon>
        <taxon>Chytridiomycota</taxon>
        <taxon>Chytridiomycota incertae sedis</taxon>
        <taxon>Chytridiomycetes</taxon>
        <taxon>Synchytriales</taxon>
        <taxon>Synchytriaceae</taxon>
        <taxon>Synchytrium</taxon>
    </lineage>
</organism>
<dbReference type="VEuPathDB" id="FungiDB:SeMB42_g03845"/>
<feature type="compositionally biased region" description="Polar residues" evidence="1">
    <location>
        <begin position="226"/>
        <end position="273"/>
    </location>
</feature>
<feature type="compositionally biased region" description="Polar residues" evidence="1">
    <location>
        <begin position="301"/>
        <end position="318"/>
    </location>
</feature>
<feature type="region of interest" description="Disordered" evidence="1">
    <location>
        <begin position="57"/>
        <end position="140"/>
    </location>
</feature>
<feature type="compositionally biased region" description="Polar residues" evidence="1">
    <location>
        <begin position="64"/>
        <end position="73"/>
    </location>
</feature>
<feature type="region of interest" description="Disordered" evidence="1">
    <location>
        <begin position="174"/>
        <end position="286"/>
    </location>
</feature>
<proteinExistence type="predicted"/>
<dbReference type="Proteomes" id="UP000320475">
    <property type="component" value="Unassembled WGS sequence"/>
</dbReference>
<feature type="compositionally biased region" description="Low complexity" evidence="1">
    <location>
        <begin position="177"/>
        <end position="192"/>
    </location>
</feature>
<reference evidence="2 3" key="1">
    <citation type="journal article" date="2019" name="Sci. Rep.">
        <title>Comparative genomics of chytrid fungi reveal insights into the obligate biotrophic and pathogenic lifestyle of Synchytrium endobioticum.</title>
        <authorList>
            <person name="van de Vossenberg B.T.L.H."/>
            <person name="Warris S."/>
            <person name="Nguyen H.D.T."/>
            <person name="van Gent-Pelzer M.P.E."/>
            <person name="Joly D.L."/>
            <person name="van de Geest H.C."/>
            <person name="Bonants P.J.M."/>
            <person name="Smith D.S."/>
            <person name="Levesque C.A."/>
            <person name="van der Lee T.A.J."/>
        </authorList>
    </citation>
    <scope>NUCLEOTIDE SEQUENCE [LARGE SCALE GENOMIC DNA]</scope>
    <source>
        <strain evidence="2 3">LEV6574</strain>
    </source>
</reference>
<feature type="compositionally biased region" description="Low complexity" evidence="1">
    <location>
        <begin position="93"/>
        <end position="123"/>
    </location>
</feature>
<sequence>EIEIRKIERHVAETHVRSFRINRDKNTVAVAYLASIQAMDDAPKTASAGFFRSLLHSRDKNGSKSDSNVTLDKSFSSTSSIPPPHTPYASLTAAQAQAQAQGSKGSPPTTESARTSSPTATSPFNTAGSTTGSRAPSTTAASLNSRAYLATQPGAARPPTLSLSMSPKYSPPANDILSSLSGPASSSPISPLQQHNGYWTPPSAEADDAAGTRSRADSVNAHSDHQSQQTNLFRGNSQRSRQGASPALSSTTVADPTRPSTARTSNTSTQSEGVSFARKATLTQQPEDVDEILGNLRAALSEQSSGNTSASASQQWTPIGSRSRSTSNPSSGTCATNNGKSPFAPKPPLKVESTSKSADPPRSPFAPKIDMPFPASALQPSLVDAGGRTRCLKPSRSKDSLMVATTEDDSASGSELLQDVVGIHHDNASDQTASDGSKPPESPAGRPAKPAHPHKLRVDTADADDATRLHSAESNGQLFAERHLIQVFPRSSSGVFNLDGWEPEVYEDTTYCLWRRALFETLCAQVDYPLLVPAALNALITDDFMADLP</sequence>
<feature type="region of interest" description="Disordered" evidence="1">
    <location>
        <begin position="301"/>
        <end position="413"/>
    </location>
</feature>
<dbReference type="AlphaFoldDB" id="A0A507CJ91"/>
<dbReference type="OrthoDB" id="2128741at2759"/>
<feature type="non-terminal residue" evidence="2">
    <location>
        <position position="1"/>
    </location>
</feature>
<comment type="caution">
    <text evidence="2">The sequence shown here is derived from an EMBL/GenBank/DDBJ whole genome shotgun (WGS) entry which is preliminary data.</text>
</comment>
<feature type="compositionally biased region" description="Low complexity" evidence="1">
    <location>
        <begin position="320"/>
        <end position="333"/>
    </location>
</feature>
<protein>
    <submittedName>
        <fullName evidence="2">Uncharacterized protein</fullName>
    </submittedName>
</protein>
<name>A0A507CJ91_9FUNG</name>
<evidence type="ECO:0000313" key="3">
    <source>
        <dbReference type="Proteomes" id="UP000320475"/>
    </source>
</evidence>
<feature type="region of interest" description="Disordered" evidence="1">
    <location>
        <begin position="427"/>
        <end position="456"/>
    </location>
</feature>
<evidence type="ECO:0000313" key="2">
    <source>
        <dbReference type="EMBL" id="TPX39802.1"/>
    </source>
</evidence>
<gene>
    <name evidence="2" type="ORF">SeLEV6574_g06969</name>
</gene>
<feature type="compositionally biased region" description="Polar residues" evidence="1">
    <location>
        <begin position="124"/>
        <end position="140"/>
    </location>
</feature>
<dbReference type="EMBL" id="QEAM01000442">
    <property type="protein sequence ID" value="TPX39802.1"/>
    <property type="molecule type" value="Genomic_DNA"/>
</dbReference>